<dbReference type="PANTHER" id="PTHR39117:SF1">
    <property type="entry name" value="MEDIATOR OF RNA POLYMERASE II TRANSCRIPTION SUBUNIT 28"/>
    <property type="match status" value="1"/>
</dbReference>
<evidence type="ECO:0000256" key="1">
    <source>
        <dbReference type="ARBA" id="ARBA00004123"/>
    </source>
</evidence>
<name>A0A2R6W3Q2_MARPO</name>
<keyword evidence="3" id="KW-0805">Transcription regulation</keyword>
<evidence type="ECO:0000256" key="3">
    <source>
        <dbReference type="ARBA" id="ARBA00023015"/>
    </source>
</evidence>
<dbReference type="Gramene" id="Mp4g00010.1">
    <property type="protein sequence ID" value="Mp4g00010.1.cds"/>
    <property type="gene ID" value="Mp4g00010"/>
</dbReference>
<comment type="similarity">
    <text evidence="2">Belongs to the Mediator complex subunit 28 family.</text>
</comment>
<evidence type="ECO:0000313" key="8">
    <source>
        <dbReference type="EMBL" id="PTQ28494.1"/>
    </source>
</evidence>
<keyword evidence="4" id="KW-0175">Coiled coil</keyword>
<dbReference type="InterPro" id="IPR034456">
    <property type="entry name" value="MED28"/>
</dbReference>
<reference evidence="9" key="1">
    <citation type="journal article" date="2017" name="Cell">
        <title>Insights into land plant evolution garnered from the Marchantia polymorpha genome.</title>
        <authorList>
            <person name="Bowman J.L."/>
            <person name="Kohchi T."/>
            <person name="Yamato K.T."/>
            <person name="Jenkins J."/>
            <person name="Shu S."/>
            <person name="Ishizaki K."/>
            <person name="Yamaoka S."/>
            <person name="Nishihama R."/>
            <person name="Nakamura Y."/>
            <person name="Berger F."/>
            <person name="Adam C."/>
            <person name="Aki S.S."/>
            <person name="Althoff F."/>
            <person name="Araki T."/>
            <person name="Arteaga-Vazquez M.A."/>
            <person name="Balasubrmanian S."/>
            <person name="Barry K."/>
            <person name="Bauer D."/>
            <person name="Boehm C.R."/>
            <person name="Briginshaw L."/>
            <person name="Caballero-Perez J."/>
            <person name="Catarino B."/>
            <person name="Chen F."/>
            <person name="Chiyoda S."/>
            <person name="Chovatia M."/>
            <person name="Davies K.M."/>
            <person name="Delmans M."/>
            <person name="Demura T."/>
            <person name="Dierschke T."/>
            <person name="Dolan L."/>
            <person name="Dorantes-Acosta A.E."/>
            <person name="Eklund D.M."/>
            <person name="Florent S.N."/>
            <person name="Flores-Sandoval E."/>
            <person name="Fujiyama A."/>
            <person name="Fukuzawa H."/>
            <person name="Galik B."/>
            <person name="Grimanelli D."/>
            <person name="Grimwood J."/>
            <person name="Grossniklaus U."/>
            <person name="Hamada T."/>
            <person name="Haseloff J."/>
            <person name="Hetherington A.J."/>
            <person name="Higo A."/>
            <person name="Hirakawa Y."/>
            <person name="Hundley H.N."/>
            <person name="Ikeda Y."/>
            <person name="Inoue K."/>
            <person name="Inoue S.I."/>
            <person name="Ishida S."/>
            <person name="Jia Q."/>
            <person name="Kakita M."/>
            <person name="Kanazawa T."/>
            <person name="Kawai Y."/>
            <person name="Kawashima T."/>
            <person name="Kennedy M."/>
            <person name="Kinose K."/>
            <person name="Kinoshita T."/>
            <person name="Kohara Y."/>
            <person name="Koide E."/>
            <person name="Komatsu K."/>
            <person name="Kopischke S."/>
            <person name="Kubo M."/>
            <person name="Kyozuka J."/>
            <person name="Lagercrantz U."/>
            <person name="Lin S.S."/>
            <person name="Lindquist E."/>
            <person name="Lipzen A.M."/>
            <person name="Lu C.W."/>
            <person name="De Luna E."/>
            <person name="Martienssen R.A."/>
            <person name="Minamino N."/>
            <person name="Mizutani M."/>
            <person name="Mizutani M."/>
            <person name="Mochizuki N."/>
            <person name="Monte I."/>
            <person name="Mosher R."/>
            <person name="Nagasaki H."/>
            <person name="Nakagami H."/>
            <person name="Naramoto S."/>
            <person name="Nishitani K."/>
            <person name="Ohtani M."/>
            <person name="Okamoto T."/>
            <person name="Okumura M."/>
            <person name="Phillips J."/>
            <person name="Pollak B."/>
            <person name="Reinders A."/>
            <person name="Rovekamp M."/>
            <person name="Sano R."/>
            <person name="Sawa S."/>
            <person name="Schmid M.W."/>
            <person name="Shirakawa M."/>
            <person name="Solano R."/>
            <person name="Spunde A."/>
            <person name="Suetsugu N."/>
            <person name="Sugano S."/>
            <person name="Sugiyama A."/>
            <person name="Sun R."/>
            <person name="Suzuki Y."/>
            <person name="Takenaka M."/>
            <person name="Takezawa D."/>
            <person name="Tomogane H."/>
            <person name="Tsuzuki M."/>
            <person name="Ueda T."/>
            <person name="Umeda M."/>
            <person name="Ward J.M."/>
            <person name="Watanabe Y."/>
            <person name="Yazaki K."/>
            <person name="Yokoyama R."/>
            <person name="Yoshitake Y."/>
            <person name="Yotsui I."/>
            <person name="Zachgo S."/>
            <person name="Schmutz J."/>
        </authorList>
    </citation>
    <scope>NUCLEOTIDE SEQUENCE [LARGE SCALE GENOMIC DNA]</scope>
    <source>
        <strain evidence="9">Tak-1</strain>
    </source>
</reference>
<dbReference type="AlphaFoldDB" id="A0A2R6W3Q2"/>
<keyword evidence="7" id="KW-0472">Membrane</keyword>
<keyword evidence="7" id="KW-0812">Transmembrane</keyword>
<dbReference type="PANTHER" id="PTHR39117">
    <property type="entry name" value="MEDIATOR OF RNA POLYMERASE II TRANSCRIPTION SUBUNIT 28"/>
    <property type="match status" value="1"/>
</dbReference>
<gene>
    <name evidence="8" type="ORF">MARPO_0162s0020</name>
</gene>
<feature type="transmembrane region" description="Helical" evidence="7">
    <location>
        <begin position="12"/>
        <end position="29"/>
    </location>
</feature>
<evidence type="ECO:0000256" key="5">
    <source>
        <dbReference type="ARBA" id="ARBA00023163"/>
    </source>
</evidence>
<evidence type="ECO:0000256" key="4">
    <source>
        <dbReference type="ARBA" id="ARBA00023054"/>
    </source>
</evidence>
<accession>A0A2R6W3Q2</accession>
<evidence type="ECO:0008006" key="10">
    <source>
        <dbReference type="Google" id="ProtNLM"/>
    </source>
</evidence>
<keyword evidence="6" id="KW-0539">Nucleus</keyword>
<dbReference type="GO" id="GO:0006355">
    <property type="term" value="P:regulation of DNA-templated transcription"/>
    <property type="evidence" value="ECO:0007669"/>
    <property type="project" value="InterPro"/>
</dbReference>
<sequence length="183" mass="20787">MSHHPLILHSQRSIVVICIIAVSPFYTAVHRRQFHVERQCYKRTSLRSSGTIQQRFTLEKTLMSSASEVLAFVAAMDAALLPCLPARELQAADRSSHPSLHVDVERHTRDFMEAANKLQLFFLRVGHQFQPSREQVLKEEILGLEAEIAAKDELVDRHLKLVQKSQQLLATHKGSCISELQNV</sequence>
<dbReference type="EMBL" id="KZ772832">
    <property type="protein sequence ID" value="PTQ28494.1"/>
    <property type="molecule type" value="Genomic_DNA"/>
</dbReference>
<proteinExistence type="inferred from homology"/>
<comment type="subcellular location">
    <subcellularLocation>
        <location evidence="1">Nucleus</location>
    </subcellularLocation>
</comment>
<dbReference type="GO" id="GO:0016592">
    <property type="term" value="C:mediator complex"/>
    <property type="evidence" value="ECO:0007669"/>
    <property type="project" value="InterPro"/>
</dbReference>
<dbReference type="OrthoDB" id="1885414at2759"/>
<evidence type="ECO:0000256" key="7">
    <source>
        <dbReference type="SAM" id="Phobius"/>
    </source>
</evidence>
<evidence type="ECO:0000313" key="9">
    <source>
        <dbReference type="Proteomes" id="UP000244005"/>
    </source>
</evidence>
<protein>
    <recommendedName>
        <fullName evidence="10">Mediator of RNA polymerase II transcription subunit 28</fullName>
    </recommendedName>
</protein>
<organism evidence="8 9">
    <name type="scientific">Marchantia polymorpha</name>
    <name type="common">Common liverwort</name>
    <name type="synonym">Marchantia aquatica</name>
    <dbReference type="NCBI Taxonomy" id="3197"/>
    <lineage>
        <taxon>Eukaryota</taxon>
        <taxon>Viridiplantae</taxon>
        <taxon>Streptophyta</taxon>
        <taxon>Embryophyta</taxon>
        <taxon>Marchantiophyta</taxon>
        <taxon>Marchantiopsida</taxon>
        <taxon>Marchantiidae</taxon>
        <taxon>Marchantiales</taxon>
        <taxon>Marchantiaceae</taxon>
        <taxon>Marchantia</taxon>
    </lineage>
</organism>
<evidence type="ECO:0000256" key="2">
    <source>
        <dbReference type="ARBA" id="ARBA00005571"/>
    </source>
</evidence>
<keyword evidence="9" id="KW-1185">Reference proteome</keyword>
<keyword evidence="5" id="KW-0804">Transcription</keyword>
<dbReference type="InterPro" id="IPR021640">
    <property type="entry name" value="Mediator_Med28"/>
</dbReference>
<dbReference type="Proteomes" id="UP000244005">
    <property type="component" value="Unassembled WGS sequence"/>
</dbReference>
<evidence type="ECO:0000256" key="6">
    <source>
        <dbReference type="ARBA" id="ARBA00023242"/>
    </source>
</evidence>
<dbReference type="Pfam" id="PF11594">
    <property type="entry name" value="Med28"/>
    <property type="match status" value="1"/>
</dbReference>
<keyword evidence="7" id="KW-1133">Transmembrane helix</keyword>
<dbReference type="OMA" id="DMQREDQ"/>